<name>E2ANX0_CAMFO</name>
<gene>
    <name evidence="1" type="ORF">EAG_03572</name>
</gene>
<reference evidence="1 2" key="1">
    <citation type="journal article" date="2010" name="Science">
        <title>Genomic comparison of the ants Camponotus floridanus and Harpegnathos saltator.</title>
        <authorList>
            <person name="Bonasio R."/>
            <person name="Zhang G."/>
            <person name="Ye C."/>
            <person name="Mutti N.S."/>
            <person name="Fang X."/>
            <person name="Qin N."/>
            <person name="Donahue G."/>
            <person name="Yang P."/>
            <person name="Li Q."/>
            <person name="Li C."/>
            <person name="Zhang P."/>
            <person name="Huang Z."/>
            <person name="Berger S.L."/>
            <person name="Reinberg D."/>
            <person name="Wang J."/>
            <person name="Liebig J."/>
        </authorList>
    </citation>
    <scope>NUCLEOTIDE SEQUENCE [LARGE SCALE GENOMIC DNA]</scope>
    <source>
        <strain evidence="2">C129</strain>
    </source>
</reference>
<dbReference type="Proteomes" id="UP000000311">
    <property type="component" value="Unassembled WGS sequence"/>
</dbReference>
<proteinExistence type="predicted"/>
<dbReference type="InParanoid" id="E2ANX0"/>
<evidence type="ECO:0000313" key="1">
    <source>
        <dbReference type="EMBL" id="EFN64802.1"/>
    </source>
</evidence>
<dbReference type="AlphaFoldDB" id="E2ANX0"/>
<organism evidence="2">
    <name type="scientific">Camponotus floridanus</name>
    <name type="common">Florida carpenter ant</name>
    <dbReference type="NCBI Taxonomy" id="104421"/>
    <lineage>
        <taxon>Eukaryota</taxon>
        <taxon>Metazoa</taxon>
        <taxon>Ecdysozoa</taxon>
        <taxon>Arthropoda</taxon>
        <taxon>Hexapoda</taxon>
        <taxon>Insecta</taxon>
        <taxon>Pterygota</taxon>
        <taxon>Neoptera</taxon>
        <taxon>Endopterygota</taxon>
        <taxon>Hymenoptera</taxon>
        <taxon>Apocrita</taxon>
        <taxon>Aculeata</taxon>
        <taxon>Formicoidea</taxon>
        <taxon>Formicidae</taxon>
        <taxon>Formicinae</taxon>
        <taxon>Camponotus</taxon>
    </lineage>
</organism>
<evidence type="ECO:0000313" key="2">
    <source>
        <dbReference type="Proteomes" id="UP000000311"/>
    </source>
</evidence>
<accession>E2ANX0</accession>
<keyword evidence="2" id="KW-1185">Reference proteome</keyword>
<dbReference type="EMBL" id="GL441439">
    <property type="protein sequence ID" value="EFN64802.1"/>
    <property type="molecule type" value="Genomic_DNA"/>
</dbReference>
<protein>
    <submittedName>
        <fullName evidence="1">Uncharacterized protein</fullName>
    </submittedName>
</protein>
<sequence>MDDTTLSLPAAVRFIRSKYHAKYSRFFCTAHVALRKQPLVQLGDGLAATPVLFELTSFPVMRENRCGYTSHPTSYTSGAYLDLYPLLFTSPRRYTGAHLLRRANSTKFAGATSFAEPG</sequence>